<dbReference type="Proteomes" id="UP000515204">
    <property type="component" value="Unplaced"/>
</dbReference>
<proteinExistence type="predicted"/>
<keyword evidence="2" id="KW-0732">Signal</keyword>
<evidence type="ECO:0000313" key="4">
    <source>
        <dbReference type="RefSeq" id="XP_014482070.1"/>
    </source>
</evidence>
<dbReference type="OrthoDB" id="7685657at2759"/>
<accession>A0A6P3XU77</accession>
<feature type="chain" id="PRO_5028424979" evidence="2">
    <location>
        <begin position="23"/>
        <end position="287"/>
    </location>
</feature>
<reference evidence="4" key="1">
    <citation type="submission" date="2025-08" db="UniProtKB">
        <authorList>
            <consortium name="RefSeq"/>
        </authorList>
    </citation>
    <scope>IDENTIFICATION</scope>
</reference>
<dbReference type="KEGG" id="dqu:106748247"/>
<dbReference type="RefSeq" id="XP_014482070.1">
    <property type="nucleotide sequence ID" value="XM_014626584.1"/>
</dbReference>
<dbReference type="AlphaFoldDB" id="A0A6P3XU77"/>
<evidence type="ECO:0000313" key="3">
    <source>
        <dbReference type="Proteomes" id="UP000515204"/>
    </source>
</evidence>
<gene>
    <name evidence="4" type="primary">LOC106748247</name>
</gene>
<sequence length="287" mass="31713">MMPIRWLTIIFGLVSGFIPVYSRTLPKGHEDQRWTTGSAIDSVDDGSGEEEDPSFKPSLDTSGTIEASIKIQKAPVRLDCQGATGHRREREASSEKEEHRNQFLRCKDCQRDARMIAALSRIAKVRVAGGDPVITARRSKETGIDARGKSTYSLDDDNSAGNTVENTRVTSSITPLGLSSNGVSNRAANGEIKQRSVRCRAKGDVYITDVGENVPSYTCKLGNNVFLLASKRFRRDRRNNLDVGVDDDTLRRLNNASLASTEINPRTIEVVLALKPDGEDYEIRNRT</sequence>
<keyword evidence="3" id="KW-1185">Reference proteome</keyword>
<organism evidence="3 4">
    <name type="scientific">Dinoponera quadriceps</name>
    <name type="common">South American ant</name>
    <dbReference type="NCBI Taxonomy" id="609295"/>
    <lineage>
        <taxon>Eukaryota</taxon>
        <taxon>Metazoa</taxon>
        <taxon>Ecdysozoa</taxon>
        <taxon>Arthropoda</taxon>
        <taxon>Hexapoda</taxon>
        <taxon>Insecta</taxon>
        <taxon>Pterygota</taxon>
        <taxon>Neoptera</taxon>
        <taxon>Endopterygota</taxon>
        <taxon>Hymenoptera</taxon>
        <taxon>Apocrita</taxon>
        <taxon>Aculeata</taxon>
        <taxon>Formicoidea</taxon>
        <taxon>Formicidae</taxon>
        <taxon>Ponerinae</taxon>
        <taxon>Ponerini</taxon>
        <taxon>Dinoponera</taxon>
    </lineage>
</organism>
<name>A0A6P3XU77_DINQU</name>
<feature type="signal peptide" evidence="2">
    <location>
        <begin position="1"/>
        <end position="22"/>
    </location>
</feature>
<protein>
    <submittedName>
        <fullName evidence="4">Uncharacterized protein LOC106748247</fullName>
    </submittedName>
</protein>
<evidence type="ECO:0000256" key="1">
    <source>
        <dbReference type="SAM" id="MobiDB-lite"/>
    </source>
</evidence>
<dbReference type="GeneID" id="106748247"/>
<evidence type="ECO:0000256" key="2">
    <source>
        <dbReference type="SAM" id="SignalP"/>
    </source>
</evidence>
<feature type="compositionally biased region" description="Acidic residues" evidence="1">
    <location>
        <begin position="42"/>
        <end position="52"/>
    </location>
</feature>
<feature type="region of interest" description="Disordered" evidence="1">
    <location>
        <begin position="28"/>
        <end position="61"/>
    </location>
</feature>